<dbReference type="InterPro" id="IPR010920">
    <property type="entry name" value="LSM_dom_sf"/>
</dbReference>
<feature type="transmembrane region" description="Helical" evidence="8">
    <location>
        <begin position="503"/>
        <end position="524"/>
    </location>
</feature>
<dbReference type="Pfam" id="PF00924">
    <property type="entry name" value="MS_channel_2nd"/>
    <property type="match status" value="1"/>
</dbReference>
<comment type="similarity">
    <text evidence="2">Belongs to the MscS (TC 1.A.23) family.</text>
</comment>
<feature type="transmembrane region" description="Helical" evidence="8">
    <location>
        <begin position="272"/>
        <end position="297"/>
    </location>
</feature>
<organism evidence="12 13">
    <name type="scientific">Aquimixticola soesokkakensis</name>
    <dbReference type="NCBI Taxonomy" id="1519096"/>
    <lineage>
        <taxon>Bacteria</taxon>
        <taxon>Pseudomonadati</taxon>
        <taxon>Pseudomonadota</taxon>
        <taxon>Alphaproteobacteria</taxon>
        <taxon>Rhodobacterales</taxon>
        <taxon>Paracoccaceae</taxon>
        <taxon>Aquimixticola</taxon>
    </lineage>
</organism>
<evidence type="ECO:0000256" key="5">
    <source>
        <dbReference type="ARBA" id="ARBA00022989"/>
    </source>
</evidence>
<reference evidence="12 13" key="1">
    <citation type="submission" date="2017-03" db="EMBL/GenBank/DDBJ databases">
        <authorList>
            <person name="Afonso C.L."/>
            <person name="Miller P.J."/>
            <person name="Scott M.A."/>
            <person name="Spackman E."/>
            <person name="Goraichik I."/>
            <person name="Dimitrov K.M."/>
            <person name="Suarez D.L."/>
            <person name="Swayne D.E."/>
        </authorList>
    </citation>
    <scope>NUCLEOTIDE SEQUENCE [LARGE SCALE GENOMIC DNA]</scope>
    <source>
        <strain evidence="12 13">CECT 8620</strain>
    </source>
</reference>
<evidence type="ECO:0000256" key="3">
    <source>
        <dbReference type="ARBA" id="ARBA00022475"/>
    </source>
</evidence>
<dbReference type="GO" id="GO:0005886">
    <property type="term" value="C:plasma membrane"/>
    <property type="evidence" value="ECO:0007669"/>
    <property type="project" value="UniProtKB-SubCell"/>
</dbReference>
<dbReference type="PANTHER" id="PTHR30347">
    <property type="entry name" value="POTASSIUM CHANNEL RELATED"/>
    <property type="match status" value="1"/>
</dbReference>
<gene>
    <name evidence="12" type="primary">mscK</name>
    <name evidence="12" type="ORF">AQS8620_01944</name>
</gene>
<dbReference type="InterPro" id="IPR011066">
    <property type="entry name" value="MscS_channel_C_sf"/>
</dbReference>
<dbReference type="PROSITE" id="PS01246">
    <property type="entry name" value="UPF0003"/>
    <property type="match status" value="1"/>
</dbReference>
<feature type="transmembrane region" description="Helical" evidence="8">
    <location>
        <begin position="552"/>
        <end position="578"/>
    </location>
</feature>
<dbReference type="AlphaFoldDB" id="A0A1Y5STT0"/>
<dbReference type="GO" id="GO:0008381">
    <property type="term" value="F:mechanosensitive monoatomic ion channel activity"/>
    <property type="evidence" value="ECO:0007669"/>
    <property type="project" value="UniProtKB-ARBA"/>
</dbReference>
<dbReference type="OrthoDB" id="9799209at2"/>
<evidence type="ECO:0000313" key="12">
    <source>
        <dbReference type="EMBL" id="SLN46767.1"/>
    </source>
</evidence>
<proteinExistence type="inferred from homology"/>
<keyword evidence="6 8" id="KW-0472">Membrane</keyword>
<feature type="transmembrane region" description="Helical" evidence="8">
    <location>
        <begin position="590"/>
        <end position="613"/>
    </location>
</feature>
<dbReference type="InterPro" id="IPR011014">
    <property type="entry name" value="MscS_channel_TM-2"/>
</dbReference>
<evidence type="ECO:0000256" key="1">
    <source>
        <dbReference type="ARBA" id="ARBA00004651"/>
    </source>
</evidence>
<dbReference type="SUPFAM" id="SSF82689">
    <property type="entry name" value="Mechanosensitive channel protein MscS (YggB), C-terminal domain"/>
    <property type="match status" value="1"/>
</dbReference>
<accession>A0A1Y5STT0</accession>
<keyword evidence="3" id="KW-1003">Cell membrane</keyword>
<dbReference type="InterPro" id="IPR049278">
    <property type="entry name" value="MS_channel_C"/>
</dbReference>
<dbReference type="InterPro" id="IPR006686">
    <property type="entry name" value="MscS_channel_CS"/>
</dbReference>
<dbReference type="RefSeq" id="WP_085836625.1">
    <property type="nucleotide sequence ID" value="NZ_FWFS01000006.1"/>
</dbReference>
<dbReference type="EMBL" id="FWFS01000006">
    <property type="protein sequence ID" value="SLN46767.1"/>
    <property type="molecule type" value="Genomic_DNA"/>
</dbReference>
<dbReference type="SUPFAM" id="SSF82861">
    <property type="entry name" value="Mechanosensitive channel protein MscS (YggB), transmembrane region"/>
    <property type="match status" value="1"/>
</dbReference>
<evidence type="ECO:0000259" key="10">
    <source>
        <dbReference type="Pfam" id="PF12607"/>
    </source>
</evidence>
<evidence type="ECO:0000256" key="7">
    <source>
        <dbReference type="SAM" id="MobiDB-lite"/>
    </source>
</evidence>
<evidence type="ECO:0000313" key="13">
    <source>
        <dbReference type="Proteomes" id="UP000193862"/>
    </source>
</evidence>
<evidence type="ECO:0000256" key="6">
    <source>
        <dbReference type="ARBA" id="ARBA00023136"/>
    </source>
</evidence>
<comment type="subcellular location">
    <subcellularLocation>
        <location evidence="1">Cell membrane</location>
        <topology evidence="1">Multi-pass membrane protein</topology>
    </subcellularLocation>
</comment>
<dbReference type="InterPro" id="IPR052702">
    <property type="entry name" value="MscS-like_channel"/>
</dbReference>
<name>A0A1Y5STT0_9RHOB</name>
<keyword evidence="5 8" id="KW-1133">Transmembrane helix</keyword>
<feature type="transmembrane region" description="Helical" evidence="8">
    <location>
        <begin position="309"/>
        <end position="332"/>
    </location>
</feature>
<feature type="region of interest" description="Disordered" evidence="7">
    <location>
        <begin position="810"/>
        <end position="851"/>
    </location>
</feature>
<dbReference type="Gene3D" id="3.30.70.100">
    <property type="match status" value="1"/>
</dbReference>
<sequence length="851" mass="90111">MLPALRVRALFSCEGSVGTAHQRRGLRVSLSWVFLCLWLGALAGFAPDVAQAQSSTAQGQTTPDYTTWDSLATQAQATIGAAQTSDSALDALRGSLVDWRAQFLAAQDVNAARISTLEAQISALGPAPAEGASEADDIAARRKDLNAQLEEAQAPVLTAEEAYTRADGLVREIDSTLRSRQADALLTAGPSPLNPSSWATGFGDILSTLQLTVSEVGDARVALKTRLSATSSFAAIAFYIFIGLVLVLRGRQWMEGLTARITRHAKGAPGQGLTRFVASLSQVIVPVLGIVAFTQAIDQTGLLGARGQIFLHALPELGFFVFVARWLGLLLFPRQTDDAGVVSAFDVSQERRREARAHMVICGVVLVLLSLIGALAQFEDYAEATRALLVFPVVLVAGVNLSRMGAILRLAARHMSQTDAAEIQSQDLRDVILGTIGRLVVLAGIAAPVLSLAGYQNAAIGLTVPVIETLGILGLLVVLSHLVIDLFAVIAKSEETARASLGPVLVTFVLVIGAIPVLALVWGARPADLLEIWTRLREGFAIGDVRITPTSFFTFAVIFAIGYGLTKLVKVALATTVLPKTKLDKGGQHAITVGTGYVGIFLAAMAAITTAGINLSSLAIVAGALSVGVGFGLQTIVSNFVSGIILLIERPISEGDWIEAGGQMGFVRDISVRATRVETFDRTDVIIPNQDLIAGQVVNYTRGNLIGRAVIPVGVAYGSDTRRVDKILHDIAAEQPMVLLNPSPQVFFTGFGADSMDFEIRVILRDVTFIMQVKNDINHAIAERFAAEGIEIPFAQRDIWLRNPEALTQGARPAPAAAAHTPKADPVSRRDAVGGLEPGDVSGGASDGDTQ</sequence>
<feature type="compositionally biased region" description="Low complexity" evidence="7">
    <location>
        <begin position="811"/>
        <end position="821"/>
    </location>
</feature>
<feature type="transmembrane region" description="Helical" evidence="8">
    <location>
        <begin position="388"/>
        <end position="410"/>
    </location>
</feature>
<feature type="domain" description="DUF3772" evidence="10">
    <location>
        <begin position="158"/>
        <end position="204"/>
    </location>
</feature>
<protein>
    <submittedName>
        <fullName evidence="12">Mechanosensitive channel MscK</fullName>
    </submittedName>
</protein>
<dbReference type="SUPFAM" id="SSF50182">
    <property type="entry name" value="Sm-like ribonucleoproteins"/>
    <property type="match status" value="1"/>
</dbReference>
<feature type="compositionally biased region" description="Gly residues" evidence="7">
    <location>
        <begin position="841"/>
        <end position="851"/>
    </location>
</feature>
<keyword evidence="4 8" id="KW-0812">Transmembrane</keyword>
<dbReference type="PANTHER" id="PTHR30347:SF1">
    <property type="entry name" value="MECHANOSENSITIVE CHANNEL MSCK"/>
    <property type="match status" value="1"/>
</dbReference>
<feature type="transmembrane region" description="Helical" evidence="8">
    <location>
        <begin position="357"/>
        <end position="376"/>
    </location>
</feature>
<feature type="compositionally biased region" description="Basic and acidic residues" evidence="7">
    <location>
        <begin position="822"/>
        <end position="832"/>
    </location>
</feature>
<dbReference type="Proteomes" id="UP000193862">
    <property type="component" value="Unassembled WGS sequence"/>
</dbReference>
<dbReference type="Gene3D" id="2.30.30.60">
    <property type="match status" value="1"/>
</dbReference>
<keyword evidence="13" id="KW-1185">Reference proteome</keyword>
<dbReference type="Pfam" id="PF12607">
    <property type="entry name" value="DUF3772"/>
    <property type="match status" value="1"/>
</dbReference>
<dbReference type="Pfam" id="PF21082">
    <property type="entry name" value="MS_channel_3rd"/>
    <property type="match status" value="1"/>
</dbReference>
<dbReference type="Gene3D" id="1.10.287.1260">
    <property type="match status" value="1"/>
</dbReference>
<feature type="domain" description="Mechanosensitive ion channel MscS C-terminal" evidence="11">
    <location>
        <begin position="710"/>
        <end position="792"/>
    </location>
</feature>
<evidence type="ECO:0000256" key="4">
    <source>
        <dbReference type="ARBA" id="ARBA00022692"/>
    </source>
</evidence>
<dbReference type="InterPro" id="IPR022249">
    <property type="entry name" value="DUF3772"/>
</dbReference>
<feature type="transmembrane region" description="Helical" evidence="8">
    <location>
        <begin position="233"/>
        <end position="251"/>
    </location>
</feature>
<evidence type="ECO:0000259" key="11">
    <source>
        <dbReference type="Pfam" id="PF21082"/>
    </source>
</evidence>
<feature type="transmembrane region" description="Helical" evidence="8">
    <location>
        <begin position="619"/>
        <end position="648"/>
    </location>
</feature>
<dbReference type="InterPro" id="IPR006685">
    <property type="entry name" value="MscS_channel_2nd"/>
</dbReference>
<evidence type="ECO:0000256" key="8">
    <source>
        <dbReference type="SAM" id="Phobius"/>
    </source>
</evidence>
<feature type="transmembrane region" description="Helical" evidence="8">
    <location>
        <begin position="431"/>
        <end position="450"/>
    </location>
</feature>
<dbReference type="InterPro" id="IPR023408">
    <property type="entry name" value="MscS_beta-dom_sf"/>
</dbReference>
<feature type="domain" description="Mechanosensitive ion channel MscS" evidence="9">
    <location>
        <begin position="635"/>
        <end position="702"/>
    </location>
</feature>
<evidence type="ECO:0000256" key="2">
    <source>
        <dbReference type="ARBA" id="ARBA00008017"/>
    </source>
</evidence>
<evidence type="ECO:0000259" key="9">
    <source>
        <dbReference type="Pfam" id="PF00924"/>
    </source>
</evidence>